<dbReference type="Pfam" id="PF01381">
    <property type="entry name" value="HTH_3"/>
    <property type="match status" value="1"/>
</dbReference>
<proteinExistence type="predicted"/>
<organism evidence="2 3">
    <name type="scientific">Myceligenerans indicum</name>
    <dbReference type="NCBI Taxonomy" id="2593663"/>
    <lineage>
        <taxon>Bacteria</taxon>
        <taxon>Bacillati</taxon>
        <taxon>Actinomycetota</taxon>
        <taxon>Actinomycetes</taxon>
        <taxon>Micrococcales</taxon>
        <taxon>Promicromonosporaceae</taxon>
        <taxon>Myceligenerans</taxon>
    </lineage>
</organism>
<gene>
    <name evidence="2" type="ORF">HGK34_07965</name>
</gene>
<dbReference type="InterPro" id="IPR001387">
    <property type="entry name" value="Cro/C1-type_HTH"/>
</dbReference>
<dbReference type="EMBL" id="JABBYC010000009">
    <property type="protein sequence ID" value="MBL0886205.1"/>
    <property type="molecule type" value="Genomic_DNA"/>
</dbReference>
<sequence length="102" mass="11351">MTGTESAASLLRRLRREQGRSLRTAAADIGIAPSQLSRLERGERGLAVEISERLATYYGVPSEVISLSRGELPEDIVRILQDNPELISRIREEFRDASRSAL</sequence>
<protein>
    <submittedName>
        <fullName evidence="2">Helix-turn-helix transcriptional regulator</fullName>
    </submittedName>
</protein>
<evidence type="ECO:0000259" key="1">
    <source>
        <dbReference type="PROSITE" id="PS50943"/>
    </source>
</evidence>
<dbReference type="Proteomes" id="UP000675409">
    <property type="component" value="Unassembled WGS sequence"/>
</dbReference>
<feature type="domain" description="HTH cro/C1-type" evidence="1">
    <location>
        <begin position="11"/>
        <end position="65"/>
    </location>
</feature>
<dbReference type="SUPFAM" id="SSF47413">
    <property type="entry name" value="lambda repressor-like DNA-binding domains"/>
    <property type="match status" value="1"/>
</dbReference>
<dbReference type="RefSeq" id="WP_201846043.1">
    <property type="nucleotide sequence ID" value="NZ_JABBYC010000009.1"/>
</dbReference>
<comment type="caution">
    <text evidence="2">The sequence shown here is derived from an EMBL/GenBank/DDBJ whole genome shotgun (WGS) entry which is preliminary data.</text>
</comment>
<dbReference type="SMART" id="SM00530">
    <property type="entry name" value="HTH_XRE"/>
    <property type="match status" value="1"/>
</dbReference>
<name>A0ABS1LIY4_9MICO</name>
<reference evidence="2 3" key="1">
    <citation type="journal article" date="2021" name="Arch. Microbiol.">
        <title>Myceligenerans indicum sp. nov., an actinobacterium isolated from mangrove sediment of Sundarbans, India.</title>
        <authorList>
            <person name="Asha K."/>
            <person name="Bhadury P."/>
        </authorList>
    </citation>
    <scope>NUCLEOTIDE SEQUENCE [LARGE SCALE GENOMIC DNA]</scope>
    <source>
        <strain evidence="2 3">I2</strain>
    </source>
</reference>
<evidence type="ECO:0000313" key="3">
    <source>
        <dbReference type="Proteomes" id="UP000675409"/>
    </source>
</evidence>
<accession>A0ABS1LIY4</accession>
<dbReference type="PROSITE" id="PS50943">
    <property type="entry name" value="HTH_CROC1"/>
    <property type="match status" value="1"/>
</dbReference>
<dbReference type="Gene3D" id="1.10.260.40">
    <property type="entry name" value="lambda repressor-like DNA-binding domains"/>
    <property type="match status" value="1"/>
</dbReference>
<dbReference type="CDD" id="cd00093">
    <property type="entry name" value="HTH_XRE"/>
    <property type="match status" value="1"/>
</dbReference>
<dbReference type="InterPro" id="IPR010982">
    <property type="entry name" value="Lambda_DNA-bd_dom_sf"/>
</dbReference>
<evidence type="ECO:0000313" key="2">
    <source>
        <dbReference type="EMBL" id="MBL0886205.1"/>
    </source>
</evidence>
<keyword evidence="3" id="KW-1185">Reference proteome</keyword>